<dbReference type="InterPro" id="IPR053714">
    <property type="entry name" value="Iso_Racemase_Enz_sf"/>
</dbReference>
<comment type="caution">
    <text evidence="2">The sequence shown here is derived from an EMBL/GenBank/DDBJ whole genome shotgun (WGS) entry which is preliminary data.</text>
</comment>
<protein>
    <submittedName>
        <fullName evidence="2">Aspartate/glutamate racemase family protein</fullName>
    </submittedName>
</protein>
<dbReference type="Proteomes" id="UP001596266">
    <property type="component" value="Unassembled WGS sequence"/>
</dbReference>
<keyword evidence="3" id="KW-1185">Reference proteome</keyword>
<sequence length="211" mass="22018">MPTIGFLHTSPVHVPTFEALLKEVAPSAHALHVVDEDLLADARTHGPAAVADRVQTALLRLQDRGAGVVCCTCSTIGDVAEQAEVAIPVFRVDRPMASQAVKAGRRVGVVAALESTIAPTSTLLEDVAREAGRAVELQPVLVEDAWARFEAGDVAGYLELITEAARGMARGVDVIVLAQASMSGAQAALGDLPIPVLSSPRAAAEHLVVHF</sequence>
<evidence type="ECO:0000313" key="3">
    <source>
        <dbReference type="Proteomes" id="UP001596266"/>
    </source>
</evidence>
<evidence type="ECO:0000313" key="2">
    <source>
        <dbReference type="EMBL" id="MFC6396000.1"/>
    </source>
</evidence>
<dbReference type="Gene3D" id="3.40.50.12500">
    <property type="match status" value="1"/>
</dbReference>
<gene>
    <name evidence="2" type="ORF">ACFP57_03190</name>
</gene>
<proteinExistence type="inferred from homology"/>
<accession>A0ABW1WXL6</accession>
<dbReference type="InterPro" id="IPR015942">
    <property type="entry name" value="Asp/Glu/hydantoin_racemase"/>
</dbReference>
<reference evidence="3" key="1">
    <citation type="journal article" date="2019" name="Int. J. Syst. Evol. Microbiol.">
        <title>The Global Catalogue of Microorganisms (GCM) 10K type strain sequencing project: providing services to taxonomists for standard genome sequencing and annotation.</title>
        <authorList>
            <consortium name="The Broad Institute Genomics Platform"/>
            <consortium name="The Broad Institute Genome Sequencing Center for Infectious Disease"/>
            <person name="Wu L."/>
            <person name="Ma J."/>
        </authorList>
    </citation>
    <scope>NUCLEOTIDE SEQUENCE [LARGE SCALE GENOMIC DNA]</scope>
    <source>
        <strain evidence="3">CGMCC 1.15277</strain>
    </source>
</reference>
<dbReference type="EMBL" id="JBHSUA010000008">
    <property type="protein sequence ID" value="MFC6396000.1"/>
    <property type="molecule type" value="Genomic_DNA"/>
</dbReference>
<name>A0ABW1WXL6_9ACTN</name>
<comment type="similarity">
    <text evidence="1">Belongs to the HyuE racemase family.</text>
</comment>
<dbReference type="Pfam" id="PF01177">
    <property type="entry name" value="Asp_Glu_race"/>
    <property type="match status" value="1"/>
</dbReference>
<organism evidence="2 3">
    <name type="scientific">Luteococcus sanguinis</name>
    <dbReference type="NCBI Taxonomy" id="174038"/>
    <lineage>
        <taxon>Bacteria</taxon>
        <taxon>Bacillati</taxon>
        <taxon>Actinomycetota</taxon>
        <taxon>Actinomycetes</taxon>
        <taxon>Propionibacteriales</taxon>
        <taxon>Propionibacteriaceae</taxon>
        <taxon>Luteococcus</taxon>
    </lineage>
</organism>
<dbReference type="RefSeq" id="WP_343885925.1">
    <property type="nucleotide sequence ID" value="NZ_BAAAKI010000012.1"/>
</dbReference>
<evidence type="ECO:0000256" key="1">
    <source>
        <dbReference type="ARBA" id="ARBA00038414"/>
    </source>
</evidence>